<dbReference type="Pfam" id="PF00005">
    <property type="entry name" value="ABC_tran"/>
    <property type="match status" value="1"/>
</dbReference>
<dbReference type="PANTHER" id="PTHR43776">
    <property type="entry name" value="TRANSPORT ATP-BINDING PROTEIN"/>
    <property type="match status" value="1"/>
</dbReference>
<dbReference type="NCBIfam" id="TIGR01727">
    <property type="entry name" value="oligo_HPY"/>
    <property type="match status" value="1"/>
</dbReference>
<keyword evidence="3" id="KW-0547">Nucleotide-binding</keyword>
<keyword evidence="4 6" id="KW-0067">ATP-binding</keyword>
<dbReference type="SMART" id="SM00382">
    <property type="entry name" value="AAA"/>
    <property type="match status" value="1"/>
</dbReference>
<evidence type="ECO:0000256" key="4">
    <source>
        <dbReference type="ARBA" id="ARBA00022840"/>
    </source>
</evidence>
<evidence type="ECO:0000313" key="7">
    <source>
        <dbReference type="Proteomes" id="UP001248709"/>
    </source>
</evidence>
<dbReference type="PROSITE" id="PS00211">
    <property type="entry name" value="ABC_TRANSPORTER_1"/>
    <property type="match status" value="1"/>
</dbReference>
<dbReference type="InterPro" id="IPR013563">
    <property type="entry name" value="Oligopep_ABC_C"/>
</dbReference>
<dbReference type="SUPFAM" id="SSF52540">
    <property type="entry name" value="P-loop containing nucleoside triphosphate hydrolases"/>
    <property type="match status" value="1"/>
</dbReference>
<evidence type="ECO:0000259" key="5">
    <source>
        <dbReference type="PROSITE" id="PS50893"/>
    </source>
</evidence>
<dbReference type="PANTHER" id="PTHR43776:SF7">
    <property type="entry name" value="D,D-DIPEPTIDE TRANSPORT ATP-BINDING PROTEIN DDPF-RELATED"/>
    <property type="match status" value="1"/>
</dbReference>
<keyword evidence="7" id="KW-1185">Reference proteome</keyword>
<dbReference type="PROSITE" id="PS50893">
    <property type="entry name" value="ABC_TRANSPORTER_2"/>
    <property type="match status" value="1"/>
</dbReference>
<dbReference type="InterPro" id="IPR003439">
    <property type="entry name" value="ABC_transporter-like_ATP-bd"/>
</dbReference>
<dbReference type="InterPro" id="IPR050319">
    <property type="entry name" value="ABC_transp_ATP-bind"/>
</dbReference>
<proteinExistence type="inferred from homology"/>
<comment type="caution">
    <text evidence="6">The sequence shown here is derived from an EMBL/GenBank/DDBJ whole genome shotgun (WGS) entry which is preliminary data.</text>
</comment>
<evidence type="ECO:0000256" key="1">
    <source>
        <dbReference type="ARBA" id="ARBA00005417"/>
    </source>
</evidence>
<dbReference type="Proteomes" id="UP001248709">
    <property type="component" value="Unassembled WGS sequence"/>
</dbReference>
<protein>
    <submittedName>
        <fullName evidence="6">Oligopeptide/dipeptide ABC transporter ATP-binding protein</fullName>
    </submittedName>
</protein>
<keyword evidence="2" id="KW-0813">Transport</keyword>
<dbReference type="RefSeq" id="WP_036724328.1">
    <property type="nucleotide sequence ID" value="NZ_JAUSUY010000002.1"/>
</dbReference>
<name>A0ABU3H2C8_9BACL</name>
<evidence type="ECO:0000313" key="6">
    <source>
        <dbReference type="EMBL" id="MDT3424972.1"/>
    </source>
</evidence>
<dbReference type="InterPro" id="IPR027417">
    <property type="entry name" value="P-loop_NTPase"/>
</dbReference>
<sequence length="331" mass="37614">MDKSSVLIEVNHLKKHFPVGKNKMLQAIDDVSFHIHRGETLGLVGESGCGKSTLGRTLIQLYEPDSGEIIFDGQKLNSNAGVTERREYTRKMQMIYQDPYSSLNARMTVMEIISEGLIVHRPGLLKEERRRRVIELLELVGLSPKHVNRYPHEFSGGQRQRIGIARALAVEPQFIVADEPIAALDVSIQAQIVNLLKQLQREKQLTYLFIAHDLSMVKYISDRIAVMYLGQLMELVHSEELYRRPLHPYTEALLSAIPIPDPRLELSRERIVLQGDVPNPITPPSGCRFHTRCPKVMDICSTVQPQFTEAAPYHYVRCHLYGSKEVVACPE</sequence>
<dbReference type="CDD" id="cd03257">
    <property type="entry name" value="ABC_NikE_OppD_transporters"/>
    <property type="match status" value="1"/>
</dbReference>
<dbReference type="InterPro" id="IPR017871">
    <property type="entry name" value="ABC_transporter-like_CS"/>
</dbReference>
<reference evidence="6 7" key="1">
    <citation type="submission" date="2023-07" db="EMBL/GenBank/DDBJ databases">
        <title>Genomic Encyclopedia of Type Strains, Phase IV (KMG-IV): sequencing the most valuable type-strain genomes for metagenomic binning, comparative biology and taxonomic classification.</title>
        <authorList>
            <person name="Goeker M."/>
        </authorList>
    </citation>
    <scope>NUCLEOTIDE SEQUENCE [LARGE SCALE GENOMIC DNA]</scope>
    <source>
        <strain evidence="6 7">T98</strain>
    </source>
</reference>
<evidence type="ECO:0000256" key="3">
    <source>
        <dbReference type="ARBA" id="ARBA00022741"/>
    </source>
</evidence>
<comment type="similarity">
    <text evidence="1">Belongs to the ABC transporter superfamily.</text>
</comment>
<organism evidence="6 7">
    <name type="scientific">Paenibacillus forsythiae</name>
    <dbReference type="NCBI Taxonomy" id="365616"/>
    <lineage>
        <taxon>Bacteria</taxon>
        <taxon>Bacillati</taxon>
        <taxon>Bacillota</taxon>
        <taxon>Bacilli</taxon>
        <taxon>Bacillales</taxon>
        <taxon>Paenibacillaceae</taxon>
        <taxon>Paenibacillus</taxon>
    </lineage>
</organism>
<dbReference type="InterPro" id="IPR003593">
    <property type="entry name" value="AAA+_ATPase"/>
</dbReference>
<feature type="domain" description="ABC transporter" evidence="5">
    <location>
        <begin position="8"/>
        <end position="254"/>
    </location>
</feature>
<dbReference type="Pfam" id="PF08352">
    <property type="entry name" value="oligo_HPY"/>
    <property type="match status" value="1"/>
</dbReference>
<gene>
    <name evidence="6" type="ORF">J2Z22_000485</name>
</gene>
<dbReference type="EMBL" id="JAUSUY010000002">
    <property type="protein sequence ID" value="MDT3424972.1"/>
    <property type="molecule type" value="Genomic_DNA"/>
</dbReference>
<dbReference type="Gene3D" id="3.40.50.300">
    <property type="entry name" value="P-loop containing nucleotide triphosphate hydrolases"/>
    <property type="match status" value="1"/>
</dbReference>
<dbReference type="GO" id="GO:0005524">
    <property type="term" value="F:ATP binding"/>
    <property type="evidence" value="ECO:0007669"/>
    <property type="project" value="UniProtKB-KW"/>
</dbReference>
<accession>A0ABU3H2C8</accession>
<evidence type="ECO:0000256" key="2">
    <source>
        <dbReference type="ARBA" id="ARBA00022448"/>
    </source>
</evidence>